<dbReference type="AlphaFoldDB" id="A0AAV9IYL1"/>
<name>A0AAV9IYL1_CYACA</name>
<dbReference type="InterPro" id="IPR013024">
    <property type="entry name" value="GGCT-like"/>
</dbReference>
<sequence>MTQVNVLQFVPAVPRFGRTCHTDRHDPSVGAPWRTREGVSTFWGLSAKAGRPRPLYRRWQCTLSESAPSTRARASRSRPRSTDITLYFAYGSNMNPRVLGPEAQFPHLARRVVDAEVFGAEPAVLEHHTLRLHVPGPRFLGEPAFANVVPCACSAEAKADGPVCDAVHGVVYTLTRRDLQRVLATEGVRLGMQQAETVTVRTYSGRRLEGVTVVRNRAAARANRADRYPSRRYAQLVMEGAQHYGIDARYVEQLRRRLAVDAAPSARTPATSAPTASPWARFLAASELPAALREFALQRHHTMGEVRFVAPPMPHEEERCAKPPLFFLPGLDGTGLSLLPHVRALQSRYDVRLLVVPRDNRDSMEQLARRTLQAMRQVLAERATTATTTHTTDADGDAASTVLAESMGCCLFLECARQYVLQTQHGATAADSTRDDKPLAHHVILVNAATAFALSPLAPVWQRLHWAPDPLYASMAYLAGPLMVDVPLLLQDPFRALQALSALGSLAQILPKATLQHRLSLLSDQRLTDVDYRRIAAHGARQFTLVAAANDTLIPSLRESELLLQRLSHGTPEVAAATAAAAPTVARYVAQSGGHALLQADSFDAYRALLVEADRVHQRIRDSRARYAATTTTPSVARPIAAAAPAASASFRPPDRATLSRALRQLSLQRRVLSPIFLDFDRVPLSPHTAPVLFVGNHTRFGLVDLPFLVEHVYRHRDVFVRGLAHPIIFQSEAWMQQARTTQENMDAVLSGRRASSFAENMRNLGAVPVTPRNLYRVLRQGDSALLFPGGAREAYKRRHESNRLFWPQHEEFVRMCARLGVTIVPFAAYGPDDSFEIVLDGEEMLRLPLLGDSVRRQFRRWGVAGDTVRRWRGDGAAGQQQQQRVGRDENLANLVAPLALPRPPLRLYFRFFEPVYPDATVVQDRQRADQVYNGIRETVARGLAQLESLARHRDPYLPFARRVAFENGIGAGAQAPTVTPWSCLEAHLWME</sequence>
<dbReference type="Gene3D" id="3.10.490.10">
    <property type="entry name" value="Gamma-glutamyl cyclotransferase-like"/>
    <property type="match status" value="1"/>
</dbReference>
<organism evidence="2 3">
    <name type="scientific">Cyanidium caldarium</name>
    <name type="common">Red alga</name>
    <dbReference type="NCBI Taxonomy" id="2771"/>
    <lineage>
        <taxon>Eukaryota</taxon>
        <taxon>Rhodophyta</taxon>
        <taxon>Bangiophyceae</taxon>
        <taxon>Cyanidiales</taxon>
        <taxon>Cyanidiaceae</taxon>
        <taxon>Cyanidium</taxon>
    </lineage>
</organism>
<dbReference type="CDD" id="cd06661">
    <property type="entry name" value="GGCT_like"/>
    <property type="match status" value="1"/>
</dbReference>
<dbReference type="GO" id="GO:0016020">
    <property type="term" value="C:membrane"/>
    <property type="evidence" value="ECO:0007669"/>
    <property type="project" value="TreeGrafter"/>
</dbReference>
<feature type="domain" description="Phospholipid/glycerol acyltransferase" evidence="1">
    <location>
        <begin position="687"/>
        <end position="828"/>
    </location>
</feature>
<dbReference type="PANTHER" id="PTHR22753:SF14">
    <property type="entry name" value="MONOACYLGLYCEROL_DIACYLGLYCEROL O-ACYLTRANSFERASE"/>
    <property type="match status" value="1"/>
</dbReference>
<dbReference type="PANTHER" id="PTHR22753">
    <property type="entry name" value="TRANSMEMBRANE PROTEIN 68"/>
    <property type="match status" value="1"/>
</dbReference>
<evidence type="ECO:0000313" key="2">
    <source>
        <dbReference type="EMBL" id="KAK4537226.1"/>
    </source>
</evidence>
<dbReference type="InterPro" id="IPR002123">
    <property type="entry name" value="Plipid/glycerol_acylTrfase"/>
</dbReference>
<dbReference type="Proteomes" id="UP001301350">
    <property type="component" value="Unassembled WGS sequence"/>
</dbReference>
<reference evidence="2 3" key="1">
    <citation type="submission" date="2022-07" db="EMBL/GenBank/DDBJ databases">
        <title>Genome-wide signatures of adaptation to extreme environments.</title>
        <authorList>
            <person name="Cho C.H."/>
            <person name="Yoon H.S."/>
        </authorList>
    </citation>
    <scope>NUCLEOTIDE SEQUENCE [LARGE SCALE GENOMIC DNA]</scope>
    <source>
        <strain evidence="2 3">DBV 063 E5</strain>
    </source>
</reference>
<gene>
    <name evidence="2" type="ORF">CDCA_CDCA11G3251</name>
</gene>
<dbReference type="EMBL" id="JANCYW010000011">
    <property type="protein sequence ID" value="KAK4537226.1"/>
    <property type="molecule type" value="Genomic_DNA"/>
</dbReference>
<dbReference type="Gene3D" id="3.40.50.1820">
    <property type="entry name" value="alpha/beta hydrolase"/>
    <property type="match status" value="1"/>
</dbReference>
<evidence type="ECO:0000259" key="1">
    <source>
        <dbReference type="Pfam" id="PF01553"/>
    </source>
</evidence>
<comment type="caution">
    <text evidence="2">The sequence shown here is derived from an EMBL/GenBank/DDBJ whole genome shotgun (WGS) entry which is preliminary data.</text>
</comment>
<dbReference type="Pfam" id="PF13772">
    <property type="entry name" value="AIG2_2"/>
    <property type="match status" value="1"/>
</dbReference>
<dbReference type="Pfam" id="PF01553">
    <property type="entry name" value="Acyltransferase"/>
    <property type="match status" value="1"/>
</dbReference>
<dbReference type="GO" id="GO:0016746">
    <property type="term" value="F:acyltransferase activity"/>
    <property type="evidence" value="ECO:0007669"/>
    <property type="project" value="InterPro"/>
</dbReference>
<keyword evidence="3" id="KW-1185">Reference proteome</keyword>
<accession>A0AAV9IYL1</accession>
<evidence type="ECO:0000313" key="3">
    <source>
        <dbReference type="Proteomes" id="UP001301350"/>
    </source>
</evidence>
<dbReference type="SUPFAM" id="SSF53474">
    <property type="entry name" value="alpha/beta-Hydrolases"/>
    <property type="match status" value="1"/>
</dbReference>
<protein>
    <recommendedName>
        <fullName evidence="1">Phospholipid/glycerol acyltransferase domain-containing protein</fullName>
    </recommendedName>
</protein>
<dbReference type="InterPro" id="IPR029058">
    <property type="entry name" value="AB_hydrolase_fold"/>
</dbReference>
<proteinExistence type="predicted"/>